<evidence type="ECO:0000313" key="1">
    <source>
        <dbReference type="EMBL" id="EFP11322.1"/>
    </source>
</evidence>
<dbReference type="PANTHER" id="PTHR21503:SF31">
    <property type="entry name" value="F-BOX DOMAIN-CONTAINING PROTEIN"/>
    <property type="match status" value="1"/>
</dbReference>
<dbReference type="InParanoid" id="E3LU04"/>
<keyword evidence="2" id="KW-1185">Reference proteome</keyword>
<dbReference type="OrthoDB" id="5911164at2759"/>
<organism evidence="2">
    <name type="scientific">Caenorhabditis remanei</name>
    <name type="common">Caenorhabditis vulgaris</name>
    <dbReference type="NCBI Taxonomy" id="31234"/>
    <lineage>
        <taxon>Eukaryota</taxon>
        <taxon>Metazoa</taxon>
        <taxon>Ecdysozoa</taxon>
        <taxon>Nematoda</taxon>
        <taxon>Chromadorea</taxon>
        <taxon>Rhabditida</taxon>
        <taxon>Rhabditina</taxon>
        <taxon>Rhabditomorpha</taxon>
        <taxon>Rhabditoidea</taxon>
        <taxon>Rhabditidae</taxon>
        <taxon>Peloderinae</taxon>
        <taxon>Caenorhabditis</taxon>
    </lineage>
</organism>
<dbReference type="HOGENOM" id="CLU_036540_0_0_1"/>
<dbReference type="PANTHER" id="PTHR21503">
    <property type="entry name" value="F-BOX-CONTAINING HYPOTHETICAL PROTEIN C.ELEGANS"/>
    <property type="match status" value="1"/>
</dbReference>
<proteinExistence type="predicted"/>
<evidence type="ECO:0000313" key="2">
    <source>
        <dbReference type="Proteomes" id="UP000008281"/>
    </source>
</evidence>
<dbReference type="EMBL" id="DS268415">
    <property type="protein sequence ID" value="EFP11322.1"/>
    <property type="molecule type" value="Genomic_DNA"/>
</dbReference>
<gene>
    <name evidence="1" type="ORF">CRE_30733</name>
</gene>
<dbReference type="AlphaFoldDB" id="E3LU04"/>
<dbReference type="Proteomes" id="UP000008281">
    <property type="component" value="Unassembled WGS sequence"/>
</dbReference>
<protein>
    <recommendedName>
        <fullName evidence="3">F-box associated domain-containing protein</fullName>
    </recommendedName>
</protein>
<accession>E3LU04</accession>
<sequence length="377" mass="44845">MSMCSKSMKMLCKESRSKKQWNRRIPSLQLRFSSNLEIYFYFHGYNSTWTIRFPKSNLPWIFKRLSYFIGSSWSAIGKNSSRLASWEPAEINDTFNFFGTPIPTHEYRLSAEHQEISIFHEWVMHLSELFKVSLKDMTLEFQHFDQQAAGLITELFIIQDNNSLNTCFLENNKLLGTMEENLISSILNRQNTQKILKLNLEISPQFDFNIINLKNHPKYLIITHSHWVDISIVFEMRCSFIRLQKSNFSKDQCKMLIEKWKQGWTPNWTTLQIQYSENLDVDYCVNEPNAEIKPAEQQDTDAELLISWYRIRAEEQRQDLELYDTRCHIIRQSDECILTFSTKFENYGRMKIVSKSDEVSHDRIYSKLITVYYFILA</sequence>
<reference evidence="1" key="1">
    <citation type="submission" date="2007-07" db="EMBL/GenBank/DDBJ databases">
        <title>PCAP assembly of the Caenorhabditis remanei genome.</title>
        <authorList>
            <consortium name="The Caenorhabditis remanei Sequencing Consortium"/>
            <person name="Wilson R.K."/>
        </authorList>
    </citation>
    <scope>NUCLEOTIDE SEQUENCE [LARGE SCALE GENOMIC DNA]</scope>
    <source>
        <strain evidence="1">PB4641</strain>
    </source>
</reference>
<name>E3LU04_CAERE</name>
<evidence type="ECO:0008006" key="3">
    <source>
        <dbReference type="Google" id="ProtNLM"/>
    </source>
</evidence>